<gene>
    <name evidence="3" type="primary">Acey_s0258.g454</name>
    <name evidence="3" type="ORF">Y032_0258g454</name>
</gene>
<dbReference type="Pfam" id="PF00657">
    <property type="entry name" value="Lipase_GDSL"/>
    <property type="match status" value="1"/>
</dbReference>
<proteinExistence type="predicted"/>
<organism evidence="3 4">
    <name type="scientific">Ancylostoma ceylanicum</name>
    <dbReference type="NCBI Taxonomy" id="53326"/>
    <lineage>
        <taxon>Eukaryota</taxon>
        <taxon>Metazoa</taxon>
        <taxon>Ecdysozoa</taxon>
        <taxon>Nematoda</taxon>
        <taxon>Chromadorea</taxon>
        <taxon>Rhabditida</taxon>
        <taxon>Rhabditina</taxon>
        <taxon>Rhabditomorpha</taxon>
        <taxon>Strongyloidea</taxon>
        <taxon>Ancylostomatidae</taxon>
        <taxon>Ancylostomatinae</taxon>
        <taxon>Ancylostoma</taxon>
    </lineage>
</organism>
<keyword evidence="2" id="KW-0812">Transmembrane</keyword>
<dbReference type="GO" id="GO:0006644">
    <property type="term" value="P:phospholipid metabolic process"/>
    <property type="evidence" value="ECO:0007669"/>
    <property type="project" value="TreeGrafter"/>
</dbReference>
<dbReference type="GO" id="GO:0004620">
    <property type="term" value="F:phospholipase activity"/>
    <property type="evidence" value="ECO:0007669"/>
    <property type="project" value="InterPro"/>
</dbReference>
<dbReference type="STRING" id="53326.A0A016SAT4"/>
<dbReference type="OrthoDB" id="10265800at2759"/>
<keyword evidence="2" id="KW-0472">Membrane</keyword>
<dbReference type="PANTHER" id="PTHR21325">
    <property type="entry name" value="PHOSPHOLIPASE B, PLB1"/>
    <property type="match status" value="1"/>
</dbReference>
<feature type="transmembrane region" description="Helical" evidence="2">
    <location>
        <begin position="55"/>
        <end position="75"/>
    </location>
</feature>
<evidence type="ECO:0000256" key="2">
    <source>
        <dbReference type="SAM" id="Phobius"/>
    </source>
</evidence>
<evidence type="ECO:0000313" key="4">
    <source>
        <dbReference type="Proteomes" id="UP000024635"/>
    </source>
</evidence>
<dbReference type="EMBL" id="JARK01001594">
    <property type="protein sequence ID" value="EYB87740.1"/>
    <property type="molecule type" value="Genomic_DNA"/>
</dbReference>
<keyword evidence="4" id="KW-1185">Reference proteome</keyword>
<dbReference type="Proteomes" id="UP000024635">
    <property type="component" value="Unassembled WGS sequence"/>
</dbReference>
<dbReference type="AlphaFoldDB" id="A0A016SAT4"/>
<comment type="caution">
    <text evidence="3">The sequence shown here is derived from an EMBL/GenBank/DDBJ whole genome shotgun (WGS) entry which is preliminary data.</text>
</comment>
<protein>
    <submittedName>
        <fullName evidence="3">Uncharacterized protein</fullName>
    </submittedName>
</protein>
<feature type="region of interest" description="Disordered" evidence="1">
    <location>
        <begin position="88"/>
        <end position="107"/>
    </location>
</feature>
<accession>A0A016SAT4</accession>
<keyword evidence="2" id="KW-1133">Transmembrane helix</keyword>
<dbReference type="PANTHER" id="PTHR21325:SF31">
    <property type="entry name" value="GH22081P-RELATED"/>
    <property type="match status" value="1"/>
</dbReference>
<sequence>MWRHALNDQFSYQRLPPRAAQSDSKSSIGEDYNTYLQYYSTDRPSFLLPYQFGKFRFLLAVLFTLLLLVFLVSTWRKGRHDFGAWDRDTHKQPHKRTKTLGGELHCDPEVMKPSPTVPSNVNKVRPADLKVIAALGDSITVASLSKDYEDDVTRDIYPGNSYIIGGDGTLEEQITVGKKNLLLIEVLREFNPNLVGLSHGTGYNNTVFNVAVGGMTSEDMPRQARDLIKRMKKKGVCWTAVLLCWIPNVQNSAIIYWVGHPLPPLLILSETKQLLGFLSMKCFIVWDGPTCDSELQPLSGTLEIVRENNQDE</sequence>
<feature type="transmembrane region" description="Helical" evidence="2">
    <location>
        <begin position="235"/>
        <end position="258"/>
    </location>
</feature>
<dbReference type="InterPro" id="IPR038885">
    <property type="entry name" value="PLB1"/>
</dbReference>
<reference evidence="4" key="1">
    <citation type="journal article" date="2015" name="Nat. Genet.">
        <title>The genome and transcriptome of the zoonotic hookworm Ancylostoma ceylanicum identify infection-specific gene families.</title>
        <authorList>
            <person name="Schwarz E.M."/>
            <person name="Hu Y."/>
            <person name="Antoshechkin I."/>
            <person name="Miller M.M."/>
            <person name="Sternberg P.W."/>
            <person name="Aroian R.V."/>
        </authorList>
    </citation>
    <scope>NUCLEOTIDE SEQUENCE</scope>
    <source>
        <strain evidence="4">HY135</strain>
    </source>
</reference>
<dbReference type="InterPro" id="IPR001087">
    <property type="entry name" value="GDSL"/>
</dbReference>
<evidence type="ECO:0000313" key="3">
    <source>
        <dbReference type="EMBL" id="EYB87740.1"/>
    </source>
</evidence>
<evidence type="ECO:0000256" key="1">
    <source>
        <dbReference type="SAM" id="MobiDB-lite"/>
    </source>
</evidence>
<name>A0A016SAT4_9BILA</name>